<dbReference type="PANTHER" id="PTHR37937:SF1">
    <property type="entry name" value="CONJUGATIVE TRANSFER: DNA TRANSPORT"/>
    <property type="match status" value="1"/>
</dbReference>
<accession>K1RY65</accession>
<name>K1RY65_9ZZZZ</name>
<gene>
    <name evidence="7" type="ORF">OBE_16305</name>
</gene>
<protein>
    <submittedName>
        <fullName evidence="7">Type IV secretory pathway, VirD4 component</fullName>
    </submittedName>
</protein>
<dbReference type="AlphaFoldDB" id="K1RY65"/>
<proteinExistence type="inferred from homology"/>
<dbReference type="EMBL" id="AJWZ01011141">
    <property type="protein sequence ID" value="EKC46365.1"/>
    <property type="molecule type" value="Genomic_DNA"/>
</dbReference>
<evidence type="ECO:0000256" key="4">
    <source>
        <dbReference type="ARBA" id="ARBA00022692"/>
    </source>
</evidence>
<reference evidence="7" key="1">
    <citation type="journal article" date="2013" name="Environ. Microbiol.">
        <title>Microbiota from the distal guts of lean and obese adolescents exhibit partial functional redundancy besides clear differences in community structure.</title>
        <authorList>
            <person name="Ferrer M."/>
            <person name="Ruiz A."/>
            <person name="Lanza F."/>
            <person name="Haange S.B."/>
            <person name="Oberbach A."/>
            <person name="Till H."/>
            <person name="Bargiela R."/>
            <person name="Campoy C."/>
            <person name="Segura M.T."/>
            <person name="Richter M."/>
            <person name="von Bergen M."/>
            <person name="Seifert J."/>
            <person name="Suarez A."/>
        </authorList>
    </citation>
    <scope>NUCLEOTIDE SEQUENCE</scope>
</reference>
<sequence length="235" mass="26791">MKLAYALVFNTKKNPAASGGENEFWDKSAVMFLASLILYILYESPLYERNLNTMMDMILECKVSEDGYDENRMDILFGELEQRDPHHPAVLQYRSFKLGSAKTLSSIMVTAVSNLHMLQSAAFAEMIATDEMFLPKLGVEKRAIFCVIPDNDDTFNFMVSILYTQLFDQLFRLADSTPEFHGTLPVHVRLMMDEFANVATPENFVKILAVARSRNISCDIILQNISQIKSKYKDD</sequence>
<dbReference type="InterPro" id="IPR027417">
    <property type="entry name" value="P-loop_NTPase"/>
</dbReference>
<dbReference type="Gene3D" id="3.40.50.300">
    <property type="entry name" value="P-loop containing nucleotide triphosphate hydrolases"/>
    <property type="match status" value="1"/>
</dbReference>
<evidence type="ECO:0000256" key="1">
    <source>
        <dbReference type="ARBA" id="ARBA00004651"/>
    </source>
</evidence>
<keyword evidence="3" id="KW-1003">Cell membrane</keyword>
<dbReference type="GO" id="GO:0005886">
    <property type="term" value="C:plasma membrane"/>
    <property type="evidence" value="ECO:0007669"/>
    <property type="project" value="UniProtKB-SubCell"/>
</dbReference>
<keyword evidence="4" id="KW-0812">Transmembrane</keyword>
<comment type="subcellular location">
    <subcellularLocation>
        <location evidence="1">Cell membrane</location>
        <topology evidence="1">Multi-pass membrane protein</topology>
    </subcellularLocation>
</comment>
<dbReference type="Pfam" id="PF02534">
    <property type="entry name" value="T4SS-DNA_transf"/>
    <property type="match status" value="1"/>
</dbReference>
<keyword evidence="6" id="KW-0472">Membrane</keyword>
<evidence type="ECO:0000256" key="6">
    <source>
        <dbReference type="ARBA" id="ARBA00023136"/>
    </source>
</evidence>
<dbReference type="SUPFAM" id="SSF52540">
    <property type="entry name" value="P-loop containing nucleoside triphosphate hydrolases"/>
    <property type="match status" value="1"/>
</dbReference>
<comment type="similarity">
    <text evidence="2">Belongs to the VirD4/TraG family.</text>
</comment>
<comment type="caution">
    <text evidence="7">The sequence shown here is derived from an EMBL/GenBank/DDBJ whole genome shotgun (WGS) entry which is preliminary data.</text>
</comment>
<evidence type="ECO:0000313" key="7">
    <source>
        <dbReference type="EMBL" id="EKC46365.1"/>
    </source>
</evidence>
<dbReference type="PANTHER" id="PTHR37937">
    <property type="entry name" value="CONJUGATIVE TRANSFER: DNA TRANSPORT"/>
    <property type="match status" value="1"/>
</dbReference>
<evidence type="ECO:0000256" key="5">
    <source>
        <dbReference type="ARBA" id="ARBA00022989"/>
    </source>
</evidence>
<organism evidence="7">
    <name type="scientific">human gut metagenome</name>
    <dbReference type="NCBI Taxonomy" id="408170"/>
    <lineage>
        <taxon>unclassified sequences</taxon>
        <taxon>metagenomes</taxon>
        <taxon>organismal metagenomes</taxon>
    </lineage>
</organism>
<evidence type="ECO:0000256" key="3">
    <source>
        <dbReference type="ARBA" id="ARBA00022475"/>
    </source>
</evidence>
<dbReference type="InterPro" id="IPR003688">
    <property type="entry name" value="TraG/VirD4"/>
</dbReference>
<evidence type="ECO:0000256" key="2">
    <source>
        <dbReference type="ARBA" id="ARBA00008806"/>
    </source>
</evidence>
<dbReference type="CDD" id="cd01127">
    <property type="entry name" value="TrwB_TraG_TraD_VirD4"/>
    <property type="match status" value="1"/>
</dbReference>
<keyword evidence="5" id="KW-1133">Transmembrane helix</keyword>
<dbReference type="InterPro" id="IPR051539">
    <property type="entry name" value="T4SS-coupling_protein"/>
</dbReference>